<gene>
    <name evidence="4" type="ORF">V1264_021415</name>
</gene>
<dbReference type="GO" id="GO:0007267">
    <property type="term" value="P:cell-cell signaling"/>
    <property type="evidence" value="ECO:0007669"/>
    <property type="project" value="InterPro"/>
</dbReference>
<feature type="compositionally biased region" description="Low complexity" evidence="1">
    <location>
        <begin position="217"/>
        <end position="235"/>
    </location>
</feature>
<proteinExistence type="predicted"/>
<comment type="caution">
    <text evidence="4">The sequence shown here is derived from an EMBL/GenBank/DDBJ whole genome shotgun (WGS) entry which is preliminary data.</text>
</comment>
<accession>A0AAN9FVR1</accession>
<keyword evidence="2" id="KW-0732">Signal</keyword>
<dbReference type="GO" id="GO:0010468">
    <property type="term" value="P:regulation of gene expression"/>
    <property type="evidence" value="ECO:0007669"/>
    <property type="project" value="TreeGrafter"/>
</dbReference>
<dbReference type="GO" id="GO:0007224">
    <property type="term" value="P:smoothened signaling pathway"/>
    <property type="evidence" value="ECO:0007669"/>
    <property type="project" value="TreeGrafter"/>
</dbReference>
<feature type="domain" description="Hedgehog N-terminal signalling" evidence="3">
    <location>
        <begin position="600"/>
        <end position="696"/>
    </location>
</feature>
<feature type="signal peptide" evidence="2">
    <location>
        <begin position="1"/>
        <end position="32"/>
    </location>
</feature>
<organism evidence="4 5">
    <name type="scientific">Littorina saxatilis</name>
    <dbReference type="NCBI Taxonomy" id="31220"/>
    <lineage>
        <taxon>Eukaryota</taxon>
        <taxon>Metazoa</taxon>
        <taxon>Spiralia</taxon>
        <taxon>Lophotrochozoa</taxon>
        <taxon>Mollusca</taxon>
        <taxon>Gastropoda</taxon>
        <taxon>Caenogastropoda</taxon>
        <taxon>Littorinimorpha</taxon>
        <taxon>Littorinoidea</taxon>
        <taxon>Littorinidae</taxon>
        <taxon>Littorina</taxon>
    </lineage>
</organism>
<dbReference type="InterPro" id="IPR050387">
    <property type="entry name" value="Hedgehog_Signaling"/>
</dbReference>
<dbReference type="GO" id="GO:0005615">
    <property type="term" value="C:extracellular space"/>
    <property type="evidence" value="ECO:0007669"/>
    <property type="project" value="TreeGrafter"/>
</dbReference>
<name>A0AAN9FVR1_9CAEN</name>
<evidence type="ECO:0000259" key="3">
    <source>
        <dbReference type="Pfam" id="PF01085"/>
    </source>
</evidence>
<feature type="chain" id="PRO_5042838816" description="Hedgehog N-terminal signalling domain-containing protein" evidence="2">
    <location>
        <begin position="33"/>
        <end position="1449"/>
    </location>
</feature>
<keyword evidence="5" id="KW-1185">Reference proteome</keyword>
<dbReference type="Gene3D" id="3.30.1380.10">
    <property type="match status" value="2"/>
</dbReference>
<evidence type="ECO:0000313" key="4">
    <source>
        <dbReference type="EMBL" id="KAK7087347.1"/>
    </source>
</evidence>
<evidence type="ECO:0000256" key="1">
    <source>
        <dbReference type="SAM" id="MobiDB-lite"/>
    </source>
</evidence>
<dbReference type="EMBL" id="JBAMIC010004070">
    <property type="protein sequence ID" value="KAK7087347.1"/>
    <property type="molecule type" value="Genomic_DNA"/>
</dbReference>
<feature type="region of interest" description="Disordered" evidence="1">
    <location>
        <begin position="211"/>
        <end position="235"/>
    </location>
</feature>
<reference evidence="4 5" key="1">
    <citation type="submission" date="2024-02" db="EMBL/GenBank/DDBJ databases">
        <title>Chromosome-scale genome assembly of the rough periwinkle Littorina saxatilis.</title>
        <authorList>
            <person name="De Jode A."/>
            <person name="Faria R."/>
            <person name="Formenti G."/>
            <person name="Sims Y."/>
            <person name="Smith T.P."/>
            <person name="Tracey A."/>
            <person name="Wood J.M.D."/>
            <person name="Zagrodzka Z.B."/>
            <person name="Johannesson K."/>
            <person name="Butlin R.K."/>
            <person name="Leder E.H."/>
        </authorList>
    </citation>
    <scope>NUCLEOTIDE SEQUENCE [LARGE SCALE GENOMIC DNA]</scope>
    <source>
        <strain evidence="4">Snail1</strain>
        <tissue evidence="4">Muscle</tissue>
    </source>
</reference>
<dbReference type="GO" id="GO:0001708">
    <property type="term" value="P:cell fate specification"/>
    <property type="evidence" value="ECO:0007669"/>
    <property type="project" value="TreeGrafter"/>
</dbReference>
<dbReference type="Pfam" id="PF01085">
    <property type="entry name" value="HH_signal"/>
    <property type="match status" value="2"/>
</dbReference>
<dbReference type="InterPro" id="IPR009045">
    <property type="entry name" value="Zn_M74/Hedgehog-like"/>
</dbReference>
<dbReference type="PANTHER" id="PTHR11889:SF31">
    <property type="entry name" value="PROTEIN HEDGEHOG"/>
    <property type="match status" value="1"/>
</dbReference>
<dbReference type="Proteomes" id="UP001374579">
    <property type="component" value="Unassembled WGS sequence"/>
</dbReference>
<dbReference type="InterPro" id="IPR000320">
    <property type="entry name" value="Hedgehog_signalling_dom"/>
</dbReference>
<dbReference type="PANTHER" id="PTHR11889">
    <property type="entry name" value="HEDGEHOG"/>
    <property type="match status" value="1"/>
</dbReference>
<protein>
    <recommendedName>
        <fullName evidence="3">Hedgehog N-terminal signalling domain-containing protein</fullName>
    </recommendedName>
</protein>
<dbReference type="SUPFAM" id="SSF55166">
    <property type="entry name" value="Hedgehog/DD-peptidase"/>
    <property type="match status" value="2"/>
</dbReference>
<evidence type="ECO:0000256" key="2">
    <source>
        <dbReference type="SAM" id="SignalP"/>
    </source>
</evidence>
<feature type="domain" description="Hedgehog N-terminal signalling" evidence="3">
    <location>
        <begin position="830"/>
        <end position="916"/>
    </location>
</feature>
<dbReference type="GO" id="GO:0005113">
    <property type="term" value="F:patched binding"/>
    <property type="evidence" value="ECO:0007669"/>
    <property type="project" value="TreeGrafter"/>
</dbReference>
<evidence type="ECO:0000313" key="5">
    <source>
        <dbReference type="Proteomes" id="UP001374579"/>
    </source>
</evidence>
<dbReference type="GO" id="GO:0005509">
    <property type="term" value="F:calcium ion binding"/>
    <property type="evidence" value="ECO:0007669"/>
    <property type="project" value="TreeGrafter"/>
</dbReference>
<sequence length="1449" mass="161128">MATARSCSTSGPLGTGLLLCCLLLLCCPLSHAASKDKRFKHHVDEAEEESGEKFQLHSEGTLAEIVDLDALPEVKRVACAGDRLMLLMTDTSLAGGWRVDQVVLGGPQWGCNATRQHPQGTGIYVKIASIFFPLEGQVTIHHVPAGPFDMLEEANIYFHYEPGRTVGKHDPRRAAILEKKTRFRRALPNLVSNVLNNIDWHVNTTTTIPFNIGGQRNSSASDNDTAADSDTSTNTTEPLTLALHKTWGDVNLTVTRGQSAEGVDDDFVLFLDKLDGDSELSYTFDLVIKNIDGQPQIVQYVNQFDLQSTLEADATVSFKEELGATFNVTLDQSPSEEILKVPVAKTVGLPPVFLRVTYTALSAATVSAYSAGKATLRTAFNATGFVTASQKYDPVTKAGSDVTSREWTIDPWEQSLRSPYRTHVDFSIYQKLTFTSAVSWHYHDVDIELSPPVEITVRPEVHLRSTTPGVSRCVQSAMTVDTHVHTGKADFTAVAFGLHLWNVALQPAMTRDLHLIDEDLGHGCDAKCHGPSDVITEPLNKTQQVTPFSRNDLSFLSLRPFSGHDVVFRDNTASATWCSTSGDPCYNCSQHATDTPAMRTCAARLMTSRMAAAMTLLADYVRVEWPEKKLMAVEAWDEPTSVNPTGVHDNDSLYKVGRAATLTLANDLNLEDNLENMTLTRLGQLAVCAGFDLVQQVGNESRVKVAVAEDGWSPGDEEEEERATMFWEGMDTVDVSALSGKCSSAPHFTAGDSWPQQTGGPTHRCGPVERPLHRGDRSHMHTLIQWNRTDSSITFDPEGQSSAWCGHPSRPCRDQCSSPSDDLEPWNWCSTRMMTPRLAIRLRKLQKLAEIKGIGIRVMQAFTETTESTQYATSLYHEGRAVKLSTTPAGREGDLASLAVCAGFDFVSFSSATYVEAFVKAQTGYQTIMTSYIEGPARAEVYPVGTDDEEYSYPRHLVDESVVPLLLDGGFPPDTLLSEHVRLRDVMSSDRRYFRLDPSLLECIELAQEDFSGRIEMIPDSVYRTRSANVRENIDLRHPQELWRFQTGQAVEVRPADTTSPERLLALATSILRECPALIRLQMRAVGLGCHDDRIYLDFRPLIPGHERVYVMVWEEGDTGYCDDVRMLQKNMIEGGPVVQSVPEISCKDRRLDPGLEFLAFQMGQKSHCHVEDQAEFCRHSQEAREKAGDALQKLLTSAAGHGRLPRFELIHEIRACLVDICGGCAGVGSVFDDKVRACSRLVHKYVERAASPFPDLRNVTTFFNTDTELSTVQALACKDGNVCVEDTPVYSLFVPTVTARYYPNPKKSLERALFSADINPTPLLELVAQEMAFRAKGKVTVYIEAEKDTYALRNVLKVLFVYNKNVTLIEFQVAAGIDSDLVTSSIQRKLEAWSGVACPRFSRFALTPFTMITMETERHRRSAERSIPRNKVKSRIYNWEREWLDKMF</sequence>